<evidence type="ECO:0000256" key="2">
    <source>
        <dbReference type="ARBA" id="ARBA00011022"/>
    </source>
</evidence>
<dbReference type="AlphaFoldDB" id="A0A913ZCM9"/>
<dbReference type="PANTHER" id="PTHR31109:SF2">
    <property type="entry name" value="RIBOSOME BIOGENESIS PROTEIN SLX9 HOMOLOG"/>
    <property type="match status" value="1"/>
</dbReference>
<feature type="compositionally biased region" description="Basic residues" evidence="4">
    <location>
        <begin position="27"/>
        <end position="43"/>
    </location>
</feature>
<dbReference type="GO" id="GO:0000462">
    <property type="term" value="P:maturation of SSU-rRNA from tricistronic rRNA transcript (SSU-rRNA, 5.8S rRNA, LSU-rRNA)"/>
    <property type="evidence" value="ECO:0007669"/>
    <property type="project" value="InterPro"/>
</dbReference>
<dbReference type="GO" id="GO:0030686">
    <property type="term" value="C:90S preribosome"/>
    <property type="evidence" value="ECO:0007669"/>
    <property type="project" value="InterPro"/>
</dbReference>
<evidence type="ECO:0000256" key="3">
    <source>
        <dbReference type="ARBA" id="ARBA00023242"/>
    </source>
</evidence>
<keyword evidence="6" id="KW-1185">Reference proteome</keyword>
<feature type="compositionally biased region" description="Basic and acidic residues" evidence="4">
    <location>
        <begin position="228"/>
        <end position="242"/>
    </location>
</feature>
<dbReference type="EnsemblMetazoa" id="XM_038192868.1">
    <property type="protein sequence ID" value="XP_038048796.1"/>
    <property type="gene ID" value="LOC119722646"/>
</dbReference>
<name>A0A913ZCM9_PATMI</name>
<protein>
    <recommendedName>
        <fullName evidence="7">Protein FAM207A</fullName>
    </recommendedName>
</protein>
<evidence type="ECO:0008006" key="7">
    <source>
        <dbReference type="Google" id="ProtNLM"/>
    </source>
</evidence>
<feature type="region of interest" description="Disordered" evidence="4">
    <location>
        <begin position="175"/>
        <end position="199"/>
    </location>
</feature>
<dbReference type="Proteomes" id="UP000887568">
    <property type="component" value="Unplaced"/>
</dbReference>
<feature type="region of interest" description="Disordered" evidence="4">
    <location>
        <begin position="220"/>
        <end position="242"/>
    </location>
</feature>
<accession>A0A913ZCM9</accession>
<evidence type="ECO:0000313" key="5">
    <source>
        <dbReference type="EnsemblMetazoa" id="XP_038048796.1"/>
    </source>
</evidence>
<evidence type="ECO:0000256" key="4">
    <source>
        <dbReference type="SAM" id="MobiDB-lite"/>
    </source>
</evidence>
<dbReference type="OMA" id="KGPFPIY"/>
<evidence type="ECO:0000313" key="6">
    <source>
        <dbReference type="Proteomes" id="UP000887568"/>
    </source>
</evidence>
<sequence>MISAIWPCVQRLKSVLGKISLSKKMGKIKTKRQKLHTPAHFKREKKEDDSCPDLSHLKASLIPPGAEFPTQGLFSQDTPPTHPSQSQHSSAYNEEDDRRSFISKKSIKGGRGHITKKEKMKLRHDKWLEKMETIQVAKRNKKNAKKRSERPIIGDLNPLNQALPELSEIIALSHRKTQESKKAQEKKEHKGTMKVKDRQQLLLEESTRFKQVLKHSAFKSNPFSTINEHLKNKLQEEQDAQR</sequence>
<feature type="compositionally biased region" description="Basic and acidic residues" evidence="4">
    <location>
        <begin position="176"/>
        <end position="199"/>
    </location>
</feature>
<dbReference type="OrthoDB" id="18703at2759"/>
<dbReference type="PANTHER" id="PTHR31109">
    <property type="entry name" value="PROTEIN FAM207A"/>
    <property type="match status" value="1"/>
</dbReference>
<dbReference type="GO" id="GO:0005730">
    <property type="term" value="C:nucleolus"/>
    <property type="evidence" value="ECO:0007669"/>
    <property type="project" value="UniProtKB-SubCell"/>
</dbReference>
<keyword evidence="3" id="KW-0539">Nucleus</keyword>
<comment type="similarity">
    <text evidence="2">Belongs to the SLX9 family.</text>
</comment>
<evidence type="ECO:0000256" key="1">
    <source>
        <dbReference type="ARBA" id="ARBA00004604"/>
    </source>
</evidence>
<dbReference type="Pfam" id="PF15341">
    <property type="entry name" value="SLX9"/>
    <property type="match status" value="1"/>
</dbReference>
<feature type="region of interest" description="Disordered" evidence="4">
    <location>
        <begin position="27"/>
        <end position="115"/>
    </location>
</feature>
<comment type="subcellular location">
    <subcellularLocation>
        <location evidence="1">Nucleus</location>
        <location evidence="1">Nucleolus</location>
    </subcellularLocation>
</comment>
<dbReference type="GeneID" id="119722646"/>
<dbReference type="InterPro" id="IPR028160">
    <property type="entry name" value="Slx9-like"/>
</dbReference>
<organism evidence="5 6">
    <name type="scientific">Patiria miniata</name>
    <name type="common">Bat star</name>
    <name type="synonym">Asterina miniata</name>
    <dbReference type="NCBI Taxonomy" id="46514"/>
    <lineage>
        <taxon>Eukaryota</taxon>
        <taxon>Metazoa</taxon>
        <taxon>Echinodermata</taxon>
        <taxon>Eleutherozoa</taxon>
        <taxon>Asterozoa</taxon>
        <taxon>Asteroidea</taxon>
        <taxon>Valvatacea</taxon>
        <taxon>Valvatida</taxon>
        <taxon>Asterinidae</taxon>
        <taxon>Patiria</taxon>
    </lineage>
</organism>
<proteinExistence type="inferred from homology"/>
<feature type="compositionally biased region" description="Basic residues" evidence="4">
    <location>
        <begin position="101"/>
        <end position="115"/>
    </location>
</feature>
<dbReference type="GO" id="GO:0030688">
    <property type="term" value="C:preribosome, small subunit precursor"/>
    <property type="evidence" value="ECO:0007669"/>
    <property type="project" value="InterPro"/>
</dbReference>
<dbReference type="RefSeq" id="XP_038048796.1">
    <property type="nucleotide sequence ID" value="XM_038192868.1"/>
</dbReference>
<reference evidence="5" key="1">
    <citation type="submission" date="2022-11" db="UniProtKB">
        <authorList>
            <consortium name="EnsemblMetazoa"/>
        </authorList>
    </citation>
    <scope>IDENTIFICATION</scope>
</reference>